<dbReference type="Gene3D" id="3.30.565.10">
    <property type="entry name" value="Histidine kinase-like ATPase, C-terminal domain"/>
    <property type="match status" value="1"/>
</dbReference>
<evidence type="ECO:0000256" key="4">
    <source>
        <dbReference type="PROSITE-ProRule" id="PRU00169"/>
    </source>
</evidence>
<dbReference type="EMBL" id="JH603169">
    <property type="protein sequence ID" value="EIC22714.1"/>
    <property type="molecule type" value="Genomic_DNA"/>
</dbReference>
<dbReference type="InterPro" id="IPR004358">
    <property type="entry name" value="Sig_transdc_His_kin-like_C"/>
</dbReference>
<feature type="domain" description="Response regulatory" evidence="6">
    <location>
        <begin position="1"/>
        <end position="93"/>
    </location>
</feature>
<dbReference type="Gene3D" id="1.10.287.130">
    <property type="match status" value="1"/>
</dbReference>
<feature type="domain" description="Histidine kinase" evidence="5">
    <location>
        <begin position="136"/>
        <end position="356"/>
    </location>
</feature>
<dbReference type="InterPro" id="IPR003661">
    <property type="entry name" value="HisK_dim/P_dom"/>
</dbReference>
<comment type="catalytic activity">
    <reaction evidence="1">
        <text>ATP + protein L-histidine = ADP + protein N-phospho-L-histidine.</text>
        <dbReference type="EC" id="2.7.13.3"/>
    </reaction>
</comment>
<sequence length="365" mass="40592">MMSHLRHHHRPETSPATAGFCGAWRRSKRAAPDGFEVCTRLKDNPATASIPVIFLTGLHEEEFEIRGLELGAADYIHRPFNAALVRLRIATHLQASRASVALRERNIALEYQAQAVHQRADALEQGARQREDIDRVLRHDLKGPLSPIIGFADLMLEDDNLTADQIENLHIIRDAGHRILGMIQRSLDLYKMETHRYRYKPRNENIDRIVGSVMSSMKPLADTSGVALRYSNSDSDSNSTIMFPVEEMLLHLLLSNLTKNAIEASSKGQAVDIEHQLETSKPKAEKLILSVSNPSLVPEGIRTHFFDKYVTTGKSNGTGLGTYAARLMATTMGGKLIMRSAPQVGTRVTLTLPKPKPLSMLYTTG</sequence>
<dbReference type="PRINTS" id="PR00344">
    <property type="entry name" value="BCTRLSENSOR"/>
</dbReference>
<dbReference type="EC" id="2.7.13.3" evidence="2"/>
<proteinExistence type="predicted"/>
<reference evidence="7 8" key="2">
    <citation type="submission" date="2011-11" db="EMBL/GenBank/DDBJ databases">
        <authorList>
            <consortium name="US DOE Joint Genome Institute"/>
            <person name="Lucas S."/>
            <person name="Han J."/>
            <person name="Lapidus A."/>
            <person name="Cheng J.-F."/>
            <person name="Goodwin L."/>
            <person name="Pitluck S."/>
            <person name="Peters L."/>
            <person name="Ovchinnikova G."/>
            <person name="Zhang X."/>
            <person name="Detter J.C."/>
            <person name="Han C."/>
            <person name="Tapia R."/>
            <person name="Land M."/>
            <person name="Hauser L."/>
            <person name="Kyrpides N."/>
            <person name="Ivanova N."/>
            <person name="Pagani I."/>
            <person name="Vogl K."/>
            <person name="Liu Z."/>
            <person name="Overmann J."/>
            <person name="Frigaard N.-U."/>
            <person name="Bryant D."/>
            <person name="Woyke T."/>
        </authorList>
    </citation>
    <scope>NUCLEOTIDE SEQUENCE [LARGE SCALE GENOMIC DNA]</scope>
    <source>
        <strain evidence="7 8">970</strain>
    </source>
</reference>
<dbReference type="InterPro" id="IPR036097">
    <property type="entry name" value="HisK_dim/P_sf"/>
</dbReference>
<dbReference type="CDD" id="cd00082">
    <property type="entry name" value="HisKA"/>
    <property type="match status" value="1"/>
</dbReference>
<evidence type="ECO:0000259" key="6">
    <source>
        <dbReference type="PROSITE" id="PS50110"/>
    </source>
</evidence>
<accession>H8Z2M1</accession>
<keyword evidence="8" id="KW-1185">Reference proteome</keyword>
<keyword evidence="7" id="KW-0808">Transferase</keyword>
<dbReference type="eggNOG" id="COG2205">
    <property type="taxonomic scope" value="Bacteria"/>
</dbReference>
<dbReference type="Pfam" id="PF02518">
    <property type="entry name" value="HATPase_c"/>
    <property type="match status" value="1"/>
</dbReference>
<keyword evidence="3" id="KW-0597">Phosphoprotein</keyword>
<keyword evidence="7" id="KW-0418">Kinase</keyword>
<dbReference type="InterPro" id="IPR003594">
    <property type="entry name" value="HATPase_dom"/>
</dbReference>
<dbReference type="AlphaFoldDB" id="H8Z2M1"/>
<evidence type="ECO:0000259" key="5">
    <source>
        <dbReference type="PROSITE" id="PS50109"/>
    </source>
</evidence>
<dbReference type="Pfam" id="PF00512">
    <property type="entry name" value="HisKA"/>
    <property type="match status" value="1"/>
</dbReference>
<dbReference type="OrthoDB" id="5563233at2"/>
<evidence type="ECO:0000313" key="8">
    <source>
        <dbReference type="Proteomes" id="UP000002964"/>
    </source>
</evidence>
<dbReference type="InterPro" id="IPR001789">
    <property type="entry name" value="Sig_transdc_resp-reg_receiver"/>
</dbReference>
<dbReference type="PROSITE" id="PS50110">
    <property type="entry name" value="RESPONSE_REGULATORY"/>
    <property type="match status" value="1"/>
</dbReference>
<reference evidence="8" key="1">
    <citation type="submission" date="2011-06" db="EMBL/GenBank/DDBJ databases">
        <authorList>
            <consortium name="US DOE Joint Genome Institute (JGI-PGF)"/>
            <person name="Lucas S."/>
            <person name="Han J."/>
            <person name="Lapidus A."/>
            <person name="Cheng J.-F."/>
            <person name="Goodwin L."/>
            <person name="Pitluck S."/>
            <person name="Peters L."/>
            <person name="Land M.L."/>
            <person name="Hauser L."/>
            <person name="Vogl K."/>
            <person name="Liu Z."/>
            <person name="Overmann J."/>
            <person name="Frigaard N.-U."/>
            <person name="Bryant D.A."/>
            <person name="Woyke T.J."/>
        </authorList>
    </citation>
    <scope>NUCLEOTIDE SEQUENCE [LARGE SCALE GENOMIC DNA]</scope>
    <source>
        <strain evidence="8">970</strain>
    </source>
</reference>
<gene>
    <name evidence="7" type="ORF">Thi970DRAFT_02994</name>
</gene>
<evidence type="ECO:0000256" key="2">
    <source>
        <dbReference type="ARBA" id="ARBA00012438"/>
    </source>
</evidence>
<dbReference type="SUPFAM" id="SSF52172">
    <property type="entry name" value="CheY-like"/>
    <property type="match status" value="1"/>
</dbReference>
<dbReference type="SMART" id="SM00388">
    <property type="entry name" value="HisKA"/>
    <property type="match status" value="1"/>
</dbReference>
<name>H8Z2M1_9GAMM</name>
<dbReference type="HOGENOM" id="CLU_000445_114_72_6"/>
<dbReference type="GO" id="GO:0000155">
    <property type="term" value="F:phosphorelay sensor kinase activity"/>
    <property type="evidence" value="ECO:0007669"/>
    <property type="project" value="InterPro"/>
</dbReference>
<dbReference type="eggNOG" id="COG3437">
    <property type="taxonomic scope" value="Bacteria"/>
</dbReference>
<dbReference type="PROSITE" id="PS50109">
    <property type="entry name" value="HIS_KIN"/>
    <property type="match status" value="1"/>
</dbReference>
<dbReference type="PANTHER" id="PTHR43547">
    <property type="entry name" value="TWO-COMPONENT HISTIDINE KINASE"/>
    <property type="match status" value="1"/>
</dbReference>
<dbReference type="InterPro" id="IPR036890">
    <property type="entry name" value="HATPase_C_sf"/>
</dbReference>
<dbReference type="Proteomes" id="UP000002964">
    <property type="component" value="Unassembled WGS sequence"/>
</dbReference>
<dbReference type="InterPro" id="IPR011006">
    <property type="entry name" value="CheY-like_superfamily"/>
</dbReference>
<evidence type="ECO:0000256" key="3">
    <source>
        <dbReference type="ARBA" id="ARBA00022553"/>
    </source>
</evidence>
<dbReference type="SMART" id="SM00387">
    <property type="entry name" value="HATPase_c"/>
    <property type="match status" value="1"/>
</dbReference>
<protein>
    <recommendedName>
        <fullName evidence="2">histidine kinase</fullName>
        <ecNumber evidence="2">2.7.13.3</ecNumber>
    </recommendedName>
</protein>
<dbReference type="SUPFAM" id="SSF47384">
    <property type="entry name" value="Homodimeric domain of signal transducing histidine kinase"/>
    <property type="match status" value="1"/>
</dbReference>
<evidence type="ECO:0000256" key="1">
    <source>
        <dbReference type="ARBA" id="ARBA00000085"/>
    </source>
</evidence>
<organism evidence="7 8">
    <name type="scientific">Thiorhodovibrio frisius</name>
    <dbReference type="NCBI Taxonomy" id="631362"/>
    <lineage>
        <taxon>Bacteria</taxon>
        <taxon>Pseudomonadati</taxon>
        <taxon>Pseudomonadota</taxon>
        <taxon>Gammaproteobacteria</taxon>
        <taxon>Chromatiales</taxon>
        <taxon>Chromatiaceae</taxon>
        <taxon>Thiorhodovibrio</taxon>
    </lineage>
</organism>
<dbReference type="SUPFAM" id="SSF55874">
    <property type="entry name" value="ATPase domain of HSP90 chaperone/DNA topoisomerase II/histidine kinase"/>
    <property type="match status" value="1"/>
</dbReference>
<dbReference type="PANTHER" id="PTHR43547:SF2">
    <property type="entry name" value="HYBRID SIGNAL TRANSDUCTION HISTIDINE KINASE C"/>
    <property type="match status" value="1"/>
</dbReference>
<dbReference type="Gene3D" id="3.40.50.2300">
    <property type="match status" value="1"/>
</dbReference>
<dbReference type="InterPro" id="IPR005467">
    <property type="entry name" value="His_kinase_dom"/>
</dbReference>
<evidence type="ECO:0000313" key="7">
    <source>
        <dbReference type="EMBL" id="EIC22714.1"/>
    </source>
</evidence>
<dbReference type="STRING" id="631362.Thi970DRAFT_02994"/>
<comment type="caution">
    <text evidence="4">Lacks conserved residue(s) required for the propagation of feature annotation.</text>
</comment>